<proteinExistence type="predicted"/>
<reference evidence="3 4" key="1">
    <citation type="submission" date="2023-02" db="EMBL/GenBank/DDBJ databases">
        <title>Streptomyces sp. SCA4-21 with antifungal activity against Fusarium oxysporum f. sp. cubense, Streptomyces sp. SCA2-17 with antifungal activity against Fusarium oxysporum f. sp. cubense.</title>
        <authorList>
            <person name="Qi D."/>
        </authorList>
    </citation>
    <scope>NUCLEOTIDE SEQUENCE [LARGE SCALE GENOMIC DNA]</scope>
    <source>
        <strain evidence="3 4">SCA4-21</strain>
    </source>
</reference>
<evidence type="ECO:0000313" key="3">
    <source>
        <dbReference type="EMBL" id="WNE95337.1"/>
    </source>
</evidence>
<dbReference type="RefSeq" id="WP_311034688.1">
    <property type="nucleotide sequence ID" value="NZ_CP117522.1"/>
</dbReference>
<sequence length="257" mass="27349">MSSSGDGTPPNRRIGEIAAMVSAITAVIGLLLAVFGVPFVGGSSAHRTIAGGAETTPASSTSAPAETHTPGSPAATIEPSTAPSASSQPSVSSKPSPSAVPKGWHRVSEADLTVAFALPDGWIQRMKNDIQSNWKSPDDAHDMSVKRDTSYGSTALEASAGQLAWYRDTGKSSMADLEVVTHPTQQNGQSALWLEIDYHWVRQREPRKRVELFVAGQAGHVYQLLFDTAASSEKLARQRQMFATARAHLLIDWSAPS</sequence>
<evidence type="ECO:0000256" key="2">
    <source>
        <dbReference type="SAM" id="Phobius"/>
    </source>
</evidence>
<keyword evidence="2" id="KW-0812">Transmembrane</keyword>
<dbReference type="Proteomes" id="UP001305606">
    <property type="component" value="Chromosome"/>
</dbReference>
<feature type="transmembrane region" description="Helical" evidence="2">
    <location>
        <begin position="17"/>
        <end position="40"/>
    </location>
</feature>
<keyword evidence="2" id="KW-0472">Membrane</keyword>
<keyword evidence="2" id="KW-1133">Transmembrane helix</keyword>
<feature type="region of interest" description="Disordered" evidence="1">
    <location>
        <begin position="50"/>
        <end position="103"/>
    </location>
</feature>
<dbReference type="EMBL" id="CP117522">
    <property type="protein sequence ID" value="WNE95337.1"/>
    <property type="molecule type" value="Genomic_DNA"/>
</dbReference>
<protein>
    <recommendedName>
        <fullName evidence="5">Serine/threonine protein kinase</fullName>
    </recommendedName>
</protein>
<feature type="compositionally biased region" description="Low complexity" evidence="1">
    <location>
        <begin position="79"/>
        <end position="102"/>
    </location>
</feature>
<keyword evidence="4" id="KW-1185">Reference proteome</keyword>
<evidence type="ECO:0000256" key="1">
    <source>
        <dbReference type="SAM" id="MobiDB-lite"/>
    </source>
</evidence>
<evidence type="ECO:0008006" key="5">
    <source>
        <dbReference type="Google" id="ProtNLM"/>
    </source>
</evidence>
<accession>A0ABY9US09</accession>
<gene>
    <name evidence="3" type="ORF">PS467_08220</name>
</gene>
<organism evidence="3 4">
    <name type="scientific">Streptomyces luomodiensis</name>
    <dbReference type="NCBI Taxonomy" id="3026192"/>
    <lineage>
        <taxon>Bacteria</taxon>
        <taxon>Bacillati</taxon>
        <taxon>Actinomycetota</taxon>
        <taxon>Actinomycetes</taxon>
        <taxon>Kitasatosporales</taxon>
        <taxon>Streptomycetaceae</taxon>
        <taxon>Streptomyces</taxon>
    </lineage>
</organism>
<evidence type="ECO:0000313" key="4">
    <source>
        <dbReference type="Proteomes" id="UP001305606"/>
    </source>
</evidence>
<name>A0ABY9US09_9ACTN</name>